<protein>
    <submittedName>
        <fullName evidence="3">NAD(P)-dependent dehydrogenase (Short-subunit alcohol dehydrogenase family)</fullName>
    </submittedName>
</protein>
<evidence type="ECO:0000256" key="2">
    <source>
        <dbReference type="ARBA" id="ARBA00023002"/>
    </source>
</evidence>
<organism evidence="3 4">
    <name type="scientific">Novosphingobium chloroacetimidivorans</name>
    <dbReference type="NCBI Taxonomy" id="1428314"/>
    <lineage>
        <taxon>Bacteria</taxon>
        <taxon>Pseudomonadati</taxon>
        <taxon>Pseudomonadota</taxon>
        <taxon>Alphaproteobacteria</taxon>
        <taxon>Sphingomonadales</taxon>
        <taxon>Sphingomonadaceae</taxon>
        <taxon>Novosphingobium</taxon>
    </lineage>
</organism>
<keyword evidence="2" id="KW-0560">Oxidoreductase</keyword>
<evidence type="ECO:0000256" key="1">
    <source>
        <dbReference type="ARBA" id="ARBA00006484"/>
    </source>
</evidence>
<dbReference type="InterPro" id="IPR036291">
    <property type="entry name" value="NAD(P)-bd_dom_sf"/>
</dbReference>
<comment type="caution">
    <text evidence="3">The sequence shown here is derived from an EMBL/GenBank/DDBJ whole genome shotgun (WGS) entry which is preliminary data.</text>
</comment>
<proteinExistence type="inferred from homology"/>
<dbReference type="SUPFAM" id="SSF51735">
    <property type="entry name" value="NAD(P)-binding Rossmann-fold domains"/>
    <property type="match status" value="1"/>
</dbReference>
<dbReference type="PANTHER" id="PTHR42760:SF133">
    <property type="entry name" value="3-OXOACYL-[ACYL-CARRIER-PROTEIN] REDUCTASE"/>
    <property type="match status" value="1"/>
</dbReference>
<name>A0A7W7KCW0_9SPHN</name>
<dbReference type="PANTHER" id="PTHR42760">
    <property type="entry name" value="SHORT-CHAIN DEHYDROGENASES/REDUCTASES FAMILY MEMBER"/>
    <property type="match status" value="1"/>
</dbReference>
<dbReference type="InterPro" id="IPR002347">
    <property type="entry name" value="SDR_fam"/>
</dbReference>
<dbReference type="Pfam" id="PF00106">
    <property type="entry name" value="adh_short"/>
    <property type="match status" value="1"/>
</dbReference>
<sequence>MPHAAEPQGAIIITGAAGGMGRPAAIRFAKRGQPLILCDISAERLDALAAELAGSGAPVVTLAGDLSAPDFPARLLALVGDQEIAAVVHTAGLSPTMADGDRVLEVNYFATERLVDALAPRMAEGGCAVLISSSSGYMIPAPEMIAAVKAMVDGGGREAVAAFLQSPQTAYPISKLGVMKLVAKESVRFGQRGARIVSIAPGFIDTEMSRAEAQASEMMRAMMQRVPLQRMGLGDEIASVAEFLCSPAASYISGCDIKVDGGSLGEMGL</sequence>
<evidence type="ECO:0000313" key="3">
    <source>
        <dbReference type="EMBL" id="MBB4860205.1"/>
    </source>
</evidence>
<dbReference type="Gene3D" id="3.40.50.720">
    <property type="entry name" value="NAD(P)-binding Rossmann-like Domain"/>
    <property type="match status" value="1"/>
</dbReference>
<dbReference type="AlphaFoldDB" id="A0A7W7KCW0"/>
<accession>A0A7W7KCW0</accession>
<dbReference type="EMBL" id="JACHLR010000018">
    <property type="protein sequence ID" value="MBB4860205.1"/>
    <property type="molecule type" value="Genomic_DNA"/>
</dbReference>
<dbReference type="CDD" id="cd05233">
    <property type="entry name" value="SDR_c"/>
    <property type="match status" value="1"/>
</dbReference>
<keyword evidence="4" id="KW-1185">Reference proteome</keyword>
<gene>
    <name evidence="3" type="ORF">HNO88_003547</name>
</gene>
<evidence type="ECO:0000313" key="4">
    <source>
        <dbReference type="Proteomes" id="UP000555448"/>
    </source>
</evidence>
<dbReference type="Proteomes" id="UP000555448">
    <property type="component" value="Unassembled WGS sequence"/>
</dbReference>
<reference evidence="3 4" key="1">
    <citation type="submission" date="2020-08" db="EMBL/GenBank/DDBJ databases">
        <title>Functional genomics of gut bacteria from endangered species of beetles.</title>
        <authorList>
            <person name="Carlos-Shanley C."/>
        </authorList>
    </citation>
    <scope>NUCLEOTIDE SEQUENCE [LARGE SCALE GENOMIC DNA]</scope>
    <source>
        <strain evidence="3 4">S00245</strain>
    </source>
</reference>
<comment type="similarity">
    <text evidence="1">Belongs to the short-chain dehydrogenases/reductases (SDR) family.</text>
</comment>
<dbReference type="RefSeq" id="WP_184248556.1">
    <property type="nucleotide sequence ID" value="NZ_JACHLR010000018.1"/>
</dbReference>
<dbReference type="PRINTS" id="PR00081">
    <property type="entry name" value="GDHRDH"/>
</dbReference>
<dbReference type="GO" id="GO:0016616">
    <property type="term" value="F:oxidoreductase activity, acting on the CH-OH group of donors, NAD or NADP as acceptor"/>
    <property type="evidence" value="ECO:0007669"/>
    <property type="project" value="TreeGrafter"/>
</dbReference>
<dbReference type="Pfam" id="PF13561">
    <property type="entry name" value="adh_short_C2"/>
    <property type="match status" value="1"/>
</dbReference>